<feature type="transmembrane region" description="Helical" evidence="7">
    <location>
        <begin position="123"/>
        <end position="145"/>
    </location>
</feature>
<dbReference type="SUPFAM" id="SSF144091">
    <property type="entry name" value="Rhomboid-like"/>
    <property type="match status" value="1"/>
</dbReference>
<dbReference type="GO" id="GO:0016020">
    <property type="term" value="C:membrane"/>
    <property type="evidence" value="ECO:0007669"/>
    <property type="project" value="UniProtKB-SubCell"/>
</dbReference>
<evidence type="ECO:0000313" key="9">
    <source>
        <dbReference type="EMBL" id="TXD35471.1"/>
    </source>
</evidence>
<evidence type="ECO:0000256" key="6">
    <source>
        <dbReference type="ARBA" id="ARBA00023136"/>
    </source>
</evidence>
<dbReference type="PANTHER" id="PTHR43731">
    <property type="entry name" value="RHOMBOID PROTEASE"/>
    <property type="match status" value="1"/>
</dbReference>
<feature type="transmembrane region" description="Helical" evidence="7">
    <location>
        <begin position="45"/>
        <end position="67"/>
    </location>
</feature>
<sequence length="262" mass="30078">MRYMVKSPFRGHLLHISDRDALLIEATMAQQLQFYWPPFTRNIKITLVGLFTLWFASVMIAPLGAFVDDYMLISKRAVIDQGQVWTLITYAFWHADFTHLLFNGFVLWMFGAELDQRWSATRWWRFTLLCALGGGLTILASQLIFSTNFPTLGFSAAVMGVVAAFAWRHWNDRLNLLFLPVTGKTMLLVFIGLDILFVVTGREAISIAGHLGGMATGLLIASDYWRPSRIKRAFIRRRQRRNLKLLRSKDPDKTSSDRSHFN</sequence>
<reference evidence="9 10" key="1">
    <citation type="submission" date="2019-08" db="EMBL/GenBank/DDBJ databases">
        <title>Bradymonadales sp. TMQ2.</title>
        <authorList>
            <person name="Liang Q."/>
        </authorList>
    </citation>
    <scope>NUCLEOTIDE SEQUENCE [LARGE SCALE GENOMIC DNA]</scope>
    <source>
        <strain evidence="9 10">TMQ2</strain>
    </source>
</reference>
<keyword evidence="3 7" id="KW-0812">Transmembrane</keyword>
<feature type="transmembrane region" description="Helical" evidence="7">
    <location>
        <begin position="87"/>
        <end position="111"/>
    </location>
</feature>
<evidence type="ECO:0000256" key="3">
    <source>
        <dbReference type="ARBA" id="ARBA00022692"/>
    </source>
</evidence>
<keyword evidence="4" id="KW-0378">Hydrolase</keyword>
<proteinExistence type="inferred from homology"/>
<evidence type="ECO:0000256" key="7">
    <source>
        <dbReference type="SAM" id="Phobius"/>
    </source>
</evidence>
<keyword evidence="9" id="KW-0645">Protease</keyword>
<dbReference type="InterPro" id="IPR022764">
    <property type="entry name" value="Peptidase_S54_rhomboid_dom"/>
</dbReference>
<keyword evidence="5 7" id="KW-1133">Transmembrane helix</keyword>
<keyword evidence="6 7" id="KW-0472">Membrane</keyword>
<evidence type="ECO:0000256" key="1">
    <source>
        <dbReference type="ARBA" id="ARBA00004141"/>
    </source>
</evidence>
<dbReference type="Gene3D" id="1.20.1540.10">
    <property type="entry name" value="Rhomboid-like"/>
    <property type="match status" value="1"/>
</dbReference>
<protein>
    <submittedName>
        <fullName evidence="9">Rhomboid family intramembrane serine protease</fullName>
    </submittedName>
</protein>
<comment type="subcellular location">
    <subcellularLocation>
        <location evidence="1">Membrane</location>
        <topology evidence="1">Multi-pass membrane protein</topology>
    </subcellularLocation>
</comment>
<feature type="domain" description="Peptidase S54 rhomboid" evidence="8">
    <location>
        <begin position="81"/>
        <end position="221"/>
    </location>
</feature>
<dbReference type="Proteomes" id="UP000321046">
    <property type="component" value="Unassembled WGS sequence"/>
</dbReference>
<dbReference type="RefSeq" id="WP_146974585.1">
    <property type="nucleotide sequence ID" value="NZ_VOSL01000050.1"/>
</dbReference>
<feature type="transmembrane region" description="Helical" evidence="7">
    <location>
        <begin position="205"/>
        <end position="225"/>
    </location>
</feature>
<evidence type="ECO:0000256" key="4">
    <source>
        <dbReference type="ARBA" id="ARBA00022801"/>
    </source>
</evidence>
<dbReference type="AlphaFoldDB" id="A0A5C6X0T5"/>
<organism evidence="9 10">
    <name type="scientific">Lujinxingia vulgaris</name>
    <dbReference type="NCBI Taxonomy" id="2600176"/>
    <lineage>
        <taxon>Bacteria</taxon>
        <taxon>Deltaproteobacteria</taxon>
        <taxon>Bradymonadales</taxon>
        <taxon>Lujinxingiaceae</taxon>
        <taxon>Lujinxingia</taxon>
    </lineage>
</organism>
<feature type="transmembrane region" description="Helical" evidence="7">
    <location>
        <begin position="177"/>
        <end position="199"/>
    </location>
</feature>
<comment type="similarity">
    <text evidence="2">Belongs to the peptidase S54 family.</text>
</comment>
<evidence type="ECO:0000259" key="8">
    <source>
        <dbReference type="Pfam" id="PF01694"/>
    </source>
</evidence>
<accession>A0A5C6X0T5</accession>
<feature type="transmembrane region" description="Helical" evidence="7">
    <location>
        <begin position="151"/>
        <end position="170"/>
    </location>
</feature>
<dbReference type="GO" id="GO:0006508">
    <property type="term" value="P:proteolysis"/>
    <property type="evidence" value="ECO:0007669"/>
    <property type="project" value="UniProtKB-KW"/>
</dbReference>
<dbReference type="InterPro" id="IPR050925">
    <property type="entry name" value="Rhomboid_protease_S54"/>
</dbReference>
<gene>
    <name evidence="9" type="ORF">FRC96_11195</name>
</gene>
<dbReference type="OrthoDB" id="9813074at2"/>
<comment type="caution">
    <text evidence="9">The sequence shown here is derived from an EMBL/GenBank/DDBJ whole genome shotgun (WGS) entry which is preliminary data.</text>
</comment>
<dbReference type="EMBL" id="VOSL01000050">
    <property type="protein sequence ID" value="TXD35471.1"/>
    <property type="molecule type" value="Genomic_DNA"/>
</dbReference>
<evidence type="ECO:0000313" key="10">
    <source>
        <dbReference type="Proteomes" id="UP000321046"/>
    </source>
</evidence>
<dbReference type="InterPro" id="IPR035952">
    <property type="entry name" value="Rhomboid-like_sf"/>
</dbReference>
<dbReference type="GO" id="GO:0004252">
    <property type="term" value="F:serine-type endopeptidase activity"/>
    <property type="evidence" value="ECO:0007669"/>
    <property type="project" value="InterPro"/>
</dbReference>
<name>A0A5C6X0T5_9DELT</name>
<evidence type="ECO:0000256" key="2">
    <source>
        <dbReference type="ARBA" id="ARBA00009045"/>
    </source>
</evidence>
<evidence type="ECO:0000256" key="5">
    <source>
        <dbReference type="ARBA" id="ARBA00022989"/>
    </source>
</evidence>
<dbReference type="Pfam" id="PF01694">
    <property type="entry name" value="Rhomboid"/>
    <property type="match status" value="1"/>
</dbReference>
<dbReference type="PANTHER" id="PTHR43731:SF14">
    <property type="entry name" value="PRESENILIN-ASSOCIATED RHOMBOID-LIKE PROTEIN, MITOCHONDRIAL"/>
    <property type="match status" value="1"/>
</dbReference>